<dbReference type="PANTHER" id="PTHR11941">
    <property type="entry name" value="ENOYL-COA HYDRATASE-RELATED"/>
    <property type="match status" value="1"/>
</dbReference>
<gene>
    <name evidence="4" type="ORF">K4G66_05480</name>
</gene>
<dbReference type="FunFam" id="3.90.226.10:FF:000009">
    <property type="entry name" value="Carnitinyl-CoA dehydratase"/>
    <property type="match status" value="1"/>
</dbReference>
<dbReference type="GO" id="GO:0016829">
    <property type="term" value="F:lyase activity"/>
    <property type="evidence" value="ECO:0007669"/>
    <property type="project" value="UniProtKB-KW"/>
</dbReference>
<dbReference type="InterPro" id="IPR029045">
    <property type="entry name" value="ClpP/crotonase-like_dom_sf"/>
</dbReference>
<organism evidence="4">
    <name type="scientific">Roseihalotalea indica</name>
    <dbReference type="NCBI Taxonomy" id="2867963"/>
    <lineage>
        <taxon>Bacteria</taxon>
        <taxon>Pseudomonadati</taxon>
        <taxon>Bacteroidota</taxon>
        <taxon>Cytophagia</taxon>
        <taxon>Cytophagales</taxon>
        <taxon>Catalimonadaceae</taxon>
        <taxon>Roseihalotalea</taxon>
    </lineage>
</organism>
<dbReference type="Pfam" id="PF00378">
    <property type="entry name" value="ECH_1"/>
    <property type="match status" value="1"/>
</dbReference>
<evidence type="ECO:0000313" key="4">
    <source>
        <dbReference type="EMBL" id="WKN38150.1"/>
    </source>
</evidence>
<dbReference type="CDD" id="cd06558">
    <property type="entry name" value="crotonase-like"/>
    <property type="match status" value="1"/>
</dbReference>
<dbReference type="AlphaFoldDB" id="A0AA49GNK6"/>
<dbReference type="PROSITE" id="PS00166">
    <property type="entry name" value="ENOYL_COA_HYDRATASE"/>
    <property type="match status" value="1"/>
</dbReference>
<evidence type="ECO:0000256" key="2">
    <source>
        <dbReference type="ARBA" id="ARBA00023239"/>
    </source>
</evidence>
<reference evidence="4" key="2">
    <citation type="journal article" date="2024" name="Antonie Van Leeuwenhoek">
        <title>Roseihalotalea indica gen. nov., sp. nov., a halophilic Bacteroidetes from mesopelagic Southwest Indian Ocean with higher carbohydrate metabolic potential.</title>
        <authorList>
            <person name="Chen B."/>
            <person name="Zhang M."/>
            <person name="Lin D."/>
            <person name="Ye J."/>
            <person name="Tang K."/>
        </authorList>
    </citation>
    <scope>NUCLEOTIDE SEQUENCE</scope>
    <source>
        <strain evidence="4">TK19036</strain>
    </source>
</reference>
<dbReference type="InterPro" id="IPR018376">
    <property type="entry name" value="Enoyl-CoA_hyd/isom_CS"/>
</dbReference>
<dbReference type="InterPro" id="IPR014748">
    <property type="entry name" value="Enoyl-CoA_hydra_C"/>
</dbReference>
<dbReference type="EMBL" id="CP120682">
    <property type="protein sequence ID" value="WKN38150.1"/>
    <property type="molecule type" value="Genomic_DNA"/>
</dbReference>
<dbReference type="InterPro" id="IPR001753">
    <property type="entry name" value="Enoyl-CoA_hydra/iso"/>
</dbReference>
<reference evidence="4" key="1">
    <citation type="journal article" date="2023" name="Comput. Struct. Biotechnol. J.">
        <title>Discovery of a novel marine Bacteroidetes with a rich repertoire of carbohydrate-active enzymes.</title>
        <authorList>
            <person name="Chen B."/>
            <person name="Liu G."/>
            <person name="Chen Q."/>
            <person name="Wang H."/>
            <person name="Liu L."/>
            <person name="Tang K."/>
        </authorList>
    </citation>
    <scope>NUCLEOTIDE SEQUENCE</scope>
    <source>
        <strain evidence="4">TK19036</strain>
    </source>
</reference>
<protein>
    <submittedName>
        <fullName evidence="4">Enoyl-CoA hydratase-related protein</fullName>
    </submittedName>
</protein>
<dbReference type="Gene3D" id="3.90.226.10">
    <property type="entry name" value="2-enoyl-CoA Hydratase, Chain A, domain 1"/>
    <property type="match status" value="1"/>
</dbReference>
<evidence type="ECO:0000256" key="1">
    <source>
        <dbReference type="ARBA" id="ARBA00005254"/>
    </source>
</evidence>
<dbReference type="SUPFAM" id="SSF52096">
    <property type="entry name" value="ClpP/crotonase"/>
    <property type="match status" value="1"/>
</dbReference>
<dbReference type="GO" id="GO:0006635">
    <property type="term" value="P:fatty acid beta-oxidation"/>
    <property type="evidence" value="ECO:0007669"/>
    <property type="project" value="TreeGrafter"/>
</dbReference>
<name>A0AA49GNK6_9BACT</name>
<evidence type="ECO:0000256" key="3">
    <source>
        <dbReference type="RuleBase" id="RU003707"/>
    </source>
</evidence>
<accession>A0AA49GNK6</accession>
<keyword evidence="2" id="KW-0456">Lyase</keyword>
<proteinExistence type="inferred from homology"/>
<comment type="similarity">
    <text evidence="1 3">Belongs to the enoyl-CoA hydratase/isomerase family.</text>
</comment>
<sequence length="261" mass="27983">MANFKYISTATKDGILTLTIDRVDKLNALNKATLEEIGEAIQEVYDDSEIKGVIITGAGEKAFVAGADISEVADLNEVNGRKFAEIGQEVFASIEKCDKPVVAAVNGFALGGGCELAMACHIRIASKSAVFGQPEVNLGLIPGFGGTQRLPNLVGRGRALEIMMTGDTISAERAYDIGLVNQIVEDKEALIEYCERLLQKITSKAPLAIGMIVDCVNAAYEAEENGYQTEANSFAACCKSRDFVEGTQAFLEKRSPKFIGE</sequence>
<dbReference type="Gene3D" id="1.10.12.10">
    <property type="entry name" value="Lyase 2-enoyl-coa Hydratase, Chain A, domain 2"/>
    <property type="match status" value="1"/>
</dbReference>
<dbReference type="PANTHER" id="PTHR11941:SF54">
    <property type="entry name" value="ENOYL-COA HYDRATASE, MITOCHONDRIAL"/>
    <property type="match status" value="1"/>
</dbReference>